<dbReference type="Pfam" id="PF12796">
    <property type="entry name" value="Ank_2"/>
    <property type="match status" value="1"/>
</dbReference>
<evidence type="ECO:0000313" key="2">
    <source>
        <dbReference type="Proteomes" id="UP001162029"/>
    </source>
</evidence>
<protein>
    <recommendedName>
        <fullName evidence="3">Ankyrin repeat-containing domain</fullName>
    </recommendedName>
</protein>
<dbReference type="InterPro" id="IPR002110">
    <property type="entry name" value="Ankyrin_rpt"/>
</dbReference>
<name>A0AAV0UMY7_9STRA</name>
<organism evidence="1 2">
    <name type="scientific">Peronospora destructor</name>
    <dbReference type="NCBI Taxonomy" id="86335"/>
    <lineage>
        <taxon>Eukaryota</taxon>
        <taxon>Sar</taxon>
        <taxon>Stramenopiles</taxon>
        <taxon>Oomycota</taxon>
        <taxon>Peronosporomycetes</taxon>
        <taxon>Peronosporales</taxon>
        <taxon>Peronosporaceae</taxon>
        <taxon>Peronospora</taxon>
    </lineage>
</organism>
<comment type="caution">
    <text evidence="1">The sequence shown here is derived from an EMBL/GenBank/DDBJ whole genome shotgun (WGS) entry which is preliminary data.</text>
</comment>
<gene>
    <name evidence="1" type="ORF">PDE001_LOCUS6849</name>
</gene>
<proteinExistence type="predicted"/>
<dbReference type="InterPro" id="IPR052050">
    <property type="entry name" value="SecEffector_AnkRepeat"/>
</dbReference>
<dbReference type="AlphaFoldDB" id="A0AAV0UMY7"/>
<sequence length="166" mass="19083">MHHLRPAQWTLLRLGGHLEIVKYLQEHRVEGCTKDAMTNAAINGHADVVRFLGEHRQEGPHKYALELAAARGNVDCVEALIDCSIRGCLFEARWAALQAGHPRVAVLLSAWMNPYVRTCSSKHYHVRPGPRWCQKQPHLNNLSEARKTSIAKSFGWWQWFVWLWNV</sequence>
<dbReference type="PANTHER" id="PTHR46586">
    <property type="entry name" value="ANKYRIN REPEAT-CONTAINING PROTEIN"/>
    <property type="match status" value="1"/>
</dbReference>
<evidence type="ECO:0000313" key="1">
    <source>
        <dbReference type="EMBL" id="CAI5738236.1"/>
    </source>
</evidence>
<accession>A0AAV0UMY7</accession>
<keyword evidence="2" id="KW-1185">Reference proteome</keyword>
<reference evidence="1" key="1">
    <citation type="submission" date="2022-12" db="EMBL/GenBank/DDBJ databases">
        <authorList>
            <person name="Webb A."/>
        </authorList>
    </citation>
    <scope>NUCLEOTIDE SEQUENCE</scope>
    <source>
        <strain evidence="1">Pd1</strain>
    </source>
</reference>
<dbReference type="Proteomes" id="UP001162029">
    <property type="component" value="Unassembled WGS sequence"/>
</dbReference>
<dbReference type="Gene3D" id="1.25.40.20">
    <property type="entry name" value="Ankyrin repeat-containing domain"/>
    <property type="match status" value="1"/>
</dbReference>
<dbReference type="InterPro" id="IPR036770">
    <property type="entry name" value="Ankyrin_rpt-contain_sf"/>
</dbReference>
<dbReference type="PANTHER" id="PTHR46586:SF3">
    <property type="entry name" value="ANKYRIN REPEAT-CONTAINING PROTEIN"/>
    <property type="match status" value="1"/>
</dbReference>
<dbReference type="SUPFAM" id="SSF48403">
    <property type="entry name" value="Ankyrin repeat"/>
    <property type="match status" value="1"/>
</dbReference>
<evidence type="ECO:0008006" key="3">
    <source>
        <dbReference type="Google" id="ProtNLM"/>
    </source>
</evidence>
<dbReference type="EMBL" id="CANTFM010001318">
    <property type="protein sequence ID" value="CAI5738236.1"/>
    <property type="molecule type" value="Genomic_DNA"/>
</dbReference>